<evidence type="ECO:0000313" key="1">
    <source>
        <dbReference type="EMBL" id="OAB78997.1"/>
    </source>
</evidence>
<dbReference type="SFLD" id="SFLDS00003">
    <property type="entry name" value="Haloacid_Dehalogenase"/>
    <property type="match status" value="1"/>
</dbReference>
<keyword evidence="2" id="KW-1185">Reference proteome</keyword>
<dbReference type="OrthoDB" id="9814970at2"/>
<dbReference type="SFLD" id="SFLDG01140">
    <property type="entry name" value="C2.B:_Phosphomannomutase_and_P"/>
    <property type="match status" value="1"/>
</dbReference>
<dbReference type="PROSITE" id="PS01228">
    <property type="entry name" value="COF_1"/>
    <property type="match status" value="1"/>
</dbReference>
<accession>A0A167HVA3</accession>
<dbReference type="Gene3D" id="3.40.50.1000">
    <property type="entry name" value="HAD superfamily/HAD-like"/>
    <property type="match status" value="1"/>
</dbReference>
<dbReference type="InterPro" id="IPR000150">
    <property type="entry name" value="Cof"/>
</dbReference>
<reference evidence="1 2" key="1">
    <citation type="submission" date="2016-02" db="EMBL/GenBank/DDBJ databases">
        <title>Ulvibacter sp. LPB0005, isolated from Thais luteostoma.</title>
        <authorList>
            <person name="Shin S.-K."/>
            <person name="Yi H."/>
        </authorList>
    </citation>
    <scope>NUCLEOTIDE SEQUENCE [LARGE SCALE GENOMIC DNA]</scope>
    <source>
        <strain evidence="1 2">LPB0005</strain>
    </source>
</reference>
<dbReference type="EMBL" id="LRXL01000037">
    <property type="protein sequence ID" value="OAB78997.1"/>
    <property type="molecule type" value="Genomic_DNA"/>
</dbReference>
<dbReference type="InterPro" id="IPR006379">
    <property type="entry name" value="HAD-SF_hydro_IIB"/>
</dbReference>
<dbReference type="PANTHER" id="PTHR10000">
    <property type="entry name" value="PHOSPHOSERINE PHOSPHATASE"/>
    <property type="match status" value="1"/>
</dbReference>
<dbReference type="PANTHER" id="PTHR10000:SF8">
    <property type="entry name" value="HAD SUPERFAMILY HYDROLASE-LIKE, TYPE 3"/>
    <property type="match status" value="1"/>
</dbReference>
<organism evidence="1 2">
    <name type="scientific">Cochleicola gelatinilyticus</name>
    <dbReference type="NCBI Taxonomy" id="1763537"/>
    <lineage>
        <taxon>Bacteria</taxon>
        <taxon>Pseudomonadati</taxon>
        <taxon>Bacteroidota</taxon>
        <taxon>Flavobacteriia</taxon>
        <taxon>Flavobacteriales</taxon>
        <taxon>Flavobacteriaceae</taxon>
        <taxon>Cochleicola</taxon>
    </lineage>
</organism>
<dbReference type="NCBIfam" id="TIGR00099">
    <property type="entry name" value="Cof-subfamily"/>
    <property type="match status" value="1"/>
</dbReference>
<proteinExistence type="predicted"/>
<dbReference type="Proteomes" id="UP000077013">
    <property type="component" value="Unassembled WGS sequence"/>
</dbReference>
<gene>
    <name evidence="1" type="ORF">ULVI_10515</name>
</gene>
<evidence type="ECO:0000313" key="2">
    <source>
        <dbReference type="Proteomes" id="UP000077013"/>
    </source>
</evidence>
<dbReference type="GO" id="GO:0000287">
    <property type="term" value="F:magnesium ion binding"/>
    <property type="evidence" value="ECO:0007669"/>
    <property type="project" value="TreeGrafter"/>
</dbReference>
<dbReference type="CDD" id="cd07516">
    <property type="entry name" value="HAD_Pase"/>
    <property type="match status" value="1"/>
</dbReference>
<dbReference type="STRING" id="1763537.ULVI_10515"/>
<sequence length="269" mass="30419">MKYNFICTDIDGTLLNKDRELSPCTIQELKRIKDTAPIILISSRMPKAMRHLQKELGIEHLPLIAYNGGLILDGNNVLESTDISVNIISEVVSNCKNTSIHLSLYHNDEWFVPEMDYWANREANNTKVTPTVRALQETLIDWKNSNKGAHKIMCMGEESEISALYSALETKFPNDLSLYRSKPTYIEIANKKISKETAIYKLLQECYPNQKIEHVIAFGDNYNDIEMLKAVGMGVAVKNAKNEVLAIANDITESNIDDGVALSIQKYFE</sequence>
<dbReference type="GO" id="GO:0005829">
    <property type="term" value="C:cytosol"/>
    <property type="evidence" value="ECO:0007669"/>
    <property type="project" value="TreeGrafter"/>
</dbReference>
<dbReference type="RefSeq" id="WP_068592530.1">
    <property type="nucleotide sequence ID" value="NZ_LRXL01000037.1"/>
</dbReference>
<name>A0A167HVA3_9FLAO</name>
<dbReference type="Gene3D" id="3.30.1240.10">
    <property type="match status" value="1"/>
</dbReference>
<dbReference type="NCBIfam" id="TIGR01484">
    <property type="entry name" value="HAD-SF-IIB"/>
    <property type="match status" value="1"/>
</dbReference>
<dbReference type="GO" id="GO:0016791">
    <property type="term" value="F:phosphatase activity"/>
    <property type="evidence" value="ECO:0007669"/>
    <property type="project" value="UniProtKB-ARBA"/>
</dbReference>
<protein>
    <submittedName>
        <fullName evidence="1">Haloacid dehalogenase</fullName>
    </submittedName>
</protein>
<dbReference type="InterPro" id="IPR023214">
    <property type="entry name" value="HAD_sf"/>
</dbReference>
<dbReference type="Pfam" id="PF08282">
    <property type="entry name" value="Hydrolase_3"/>
    <property type="match status" value="1"/>
</dbReference>
<dbReference type="InterPro" id="IPR036412">
    <property type="entry name" value="HAD-like_sf"/>
</dbReference>
<comment type="caution">
    <text evidence="1">The sequence shown here is derived from an EMBL/GenBank/DDBJ whole genome shotgun (WGS) entry which is preliminary data.</text>
</comment>
<dbReference type="SUPFAM" id="SSF56784">
    <property type="entry name" value="HAD-like"/>
    <property type="match status" value="1"/>
</dbReference>
<dbReference type="AlphaFoldDB" id="A0A167HVA3"/>